<keyword evidence="1" id="KW-0472">Membrane</keyword>
<dbReference type="AlphaFoldDB" id="A0A2S0KL95"/>
<feature type="transmembrane region" description="Helical" evidence="1">
    <location>
        <begin position="175"/>
        <end position="198"/>
    </location>
</feature>
<keyword evidence="3" id="KW-1185">Reference proteome</keyword>
<keyword evidence="1" id="KW-1133">Transmembrane helix</keyword>
<gene>
    <name evidence="2" type="ORF">C5Q98_00540</name>
</gene>
<feature type="transmembrane region" description="Helical" evidence="1">
    <location>
        <begin position="16"/>
        <end position="34"/>
    </location>
</feature>
<feature type="transmembrane region" description="Helical" evidence="1">
    <location>
        <begin position="137"/>
        <end position="155"/>
    </location>
</feature>
<feature type="transmembrane region" description="Helical" evidence="1">
    <location>
        <begin position="78"/>
        <end position="101"/>
    </location>
</feature>
<name>A0A2S0KL95_9FIRM</name>
<dbReference type="RefSeq" id="WP_106011794.1">
    <property type="nucleotide sequence ID" value="NZ_CP027226.1"/>
</dbReference>
<evidence type="ECO:0000256" key="1">
    <source>
        <dbReference type="SAM" id="Phobius"/>
    </source>
</evidence>
<feature type="transmembrane region" description="Helical" evidence="1">
    <location>
        <begin position="40"/>
        <end position="58"/>
    </location>
</feature>
<keyword evidence="1" id="KW-0812">Transmembrane</keyword>
<organism evidence="2 3">
    <name type="scientific">Fastidiosipila sanguinis</name>
    <dbReference type="NCBI Taxonomy" id="236753"/>
    <lineage>
        <taxon>Bacteria</taxon>
        <taxon>Bacillati</taxon>
        <taxon>Bacillota</taxon>
        <taxon>Clostridia</taxon>
        <taxon>Eubacteriales</taxon>
        <taxon>Oscillospiraceae</taxon>
        <taxon>Fastidiosipila</taxon>
    </lineage>
</organism>
<reference evidence="3" key="1">
    <citation type="submission" date="2018-02" db="EMBL/GenBank/DDBJ databases">
        <authorList>
            <person name="Holder M.E."/>
            <person name="Ajami N.J."/>
            <person name="Petrosino J.F."/>
        </authorList>
    </citation>
    <scope>NUCLEOTIDE SEQUENCE [LARGE SCALE GENOMIC DNA]</scope>
    <source>
        <strain evidence="3">CCUG 47711</strain>
    </source>
</reference>
<sequence>MIKYVLNFNKILRNKLFLTIIIDLFGVIFCRKFIISEYVYLVSLIFVQSPIILALDVIKIKIQENLMVFIRQERLCKYISNIFFVIQISVIFGLINSILLFEFVKMYFWQSVLMNVLFSIILILFFENIRPVVKNSWGIIFTLTLLITDFIVFVGDYNNKYSIVKRVYTPNQNNGVVYFIVLVVILLSILILEDVLFIDKDIIEDDRS</sequence>
<dbReference type="KEGG" id="fsa:C5Q98_00540"/>
<protein>
    <submittedName>
        <fullName evidence="2">Uncharacterized protein</fullName>
    </submittedName>
</protein>
<dbReference type="EMBL" id="CP027226">
    <property type="protein sequence ID" value="AVM41806.1"/>
    <property type="molecule type" value="Genomic_DNA"/>
</dbReference>
<dbReference type="Proteomes" id="UP000237947">
    <property type="component" value="Chromosome"/>
</dbReference>
<proteinExistence type="predicted"/>
<evidence type="ECO:0000313" key="3">
    <source>
        <dbReference type="Proteomes" id="UP000237947"/>
    </source>
</evidence>
<feature type="transmembrane region" description="Helical" evidence="1">
    <location>
        <begin position="107"/>
        <end position="125"/>
    </location>
</feature>
<evidence type="ECO:0000313" key="2">
    <source>
        <dbReference type="EMBL" id="AVM41806.1"/>
    </source>
</evidence>
<accession>A0A2S0KL95</accession>